<evidence type="ECO:0000313" key="3">
    <source>
        <dbReference type="Proteomes" id="UP001157006"/>
    </source>
</evidence>
<proteinExistence type="predicted"/>
<reference evidence="2 3" key="1">
    <citation type="submission" date="2023-01" db="EMBL/GenBank/DDBJ databases">
        <authorList>
            <person name="Kreplak J."/>
        </authorList>
    </citation>
    <scope>NUCLEOTIDE SEQUENCE [LARGE SCALE GENOMIC DNA]</scope>
</reference>
<dbReference type="AlphaFoldDB" id="A0AAV0YUR1"/>
<feature type="compositionally biased region" description="Low complexity" evidence="1">
    <location>
        <begin position="74"/>
        <end position="91"/>
    </location>
</feature>
<feature type="compositionally biased region" description="Polar residues" evidence="1">
    <location>
        <begin position="255"/>
        <end position="285"/>
    </location>
</feature>
<feature type="region of interest" description="Disordered" evidence="1">
    <location>
        <begin position="245"/>
        <end position="285"/>
    </location>
</feature>
<organism evidence="2 3">
    <name type="scientific">Vicia faba</name>
    <name type="common">Broad bean</name>
    <name type="synonym">Faba vulgaris</name>
    <dbReference type="NCBI Taxonomy" id="3906"/>
    <lineage>
        <taxon>Eukaryota</taxon>
        <taxon>Viridiplantae</taxon>
        <taxon>Streptophyta</taxon>
        <taxon>Embryophyta</taxon>
        <taxon>Tracheophyta</taxon>
        <taxon>Spermatophyta</taxon>
        <taxon>Magnoliopsida</taxon>
        <taxon>eudicotyledons</taxon>
        <taxon>Gunneridae</taxon>
        <taxon>Pentapetalae</taxon>
        <taxon>rosids</taxon>
        <taxon>fabids</taxon>
        <taxon>Fabales</taxon>
        <taxon>Fabaceae</taxon>
        <taxon>Papilionoideae</taxon>
        <taxon>50 kb inversion clade</taxon>
        <taxon>NPAAA clade</taxon>
        <taxon>Hologalegina</taxon>
        <taxon>IRL clade</taxon>
        <taxon>Fabeae</taxon>
        <taxon>Vicia</taxon>
    </lineage>
</organism>
<feature type="compositionally biased region" description="Low complexity" evidence="1">
    <location>
        <begin position="49"/>
        <end position="58"/>
    </location>
</feature>
<evidence type="ECO:0000313" key="2">
    <source>
        <dbReference type="EMBL" id="CAI8589114.1"/>
    </source>
</evidence>
<gene>
    <name evidence="2" type="ORF">VFH_I378760</name>
</gene>
<evidence type="ECO:0000256" key="1">
    <source>
        <dbReference type="SAM" id="MobiDB-lite"/>
    </source>
</evidence>
<dbReference type="Proteomes" id="UP001157006">
    <property type="component" value="Chromosome 1L"/>
</dbReference>
<keyword evidence="3" id="KW-1185">Reference proteome</keyword>
<dbReference type="EMBL" id="OX451736">
    <property type="protein sequence ID" value="CAI8589114.1"/>
    <property type="molecule type" value="Genomic_DNA"/>
</dbReference>
<accession>A0AAV0YUR1</accession>
<sequence>MPCQSSSSSVHDLHIHTKKIQVNTSNHTKIPPFPPLPSFHTVSQKKAASSSTSDNNSSFRGDEDEHVELQAPFSDSQSTGKSSKSNVNSSSMKDKSYLPHYDSLSTVVENVQSEPILFSTTKYHEAEIEGLPSNQLPEIVEFQNTDNRKFVMSDDAHVHEEGVSDSRQTNSELLTSGKMLCSDLEPTKPVTLPAVIQSESTSYGQNDLIQNDTNSFSSTPDNKLEFETYFEPHLQCQLGEQDGEFPLNYEENFGSEKSQSQQMHINQMKQEGTHATSESVSNPCR</sequence>
<protein>
    <submittedName>
        <fullName evidence="2">Uncharacterized protein</fullName>
    </submittedName>
</protein>
<feature type="compositionally biased region" description="Polar residues" evidence="1">
    <location>
        <begin position="1"/>
        <end position="10"/>
    </location>
</feature>
<name>A0AAV0YUR1_VICFA</name>
<feature type="region of interest" description="Disordered" evidence="1">
    <location>
        <begin position="1"/>
        <end position="96"/>
    </location>
</feature>